<dbReference type="SUPFAM" id="SSF55103">
    <property type="entry name" value="FAD-linked oxidases, C-terminal domain"/>
    <property type="match status" value="1"/>
</dbReference>
<dbReference type="InterPro" id="IPR006094">
    <property type="entry name" value="Oxid_FAD_bind_N"/>
</dbReference>
<keyword evidence="2" id="KW-0285">Flavoprotein</keyword>
<dbReference type="RefSeq" id="WP_013764636.1">
    <property type="nucleotide sequence ID" value="NC_015510.1"/>
</dbReference>
<name>F4KT14_HALH1</name>
<feature type="domain" description="4Fe-4S ferredoxin-type" evidence="5">
    <location>
        <begin position="613"/>
        <end position="646"/>
    </location>
</feature>
<dbReference type="KEGG" id="hhy:Halhy_2202"/>
<organism evidence="7 8">
    <name type="scientific">Haliscomenobacter hydrossis (strain ATCC 27775 / DSM 1100 / LMG 10767 / O)</name>
    <dbReference type="NCBI Taxonomy" id="760192"/>
    <lineage>
        <taxon>Bacteria</taxon>
        <taxon>Pseudomonadati</taxon>
        <taxon>Bacteroidota</taxon>
        <taxon>Saprospiria</taxon>
        <taxon>Saprospirales</taxon>
        <taxon>Haliscomenobacteraceae</taxon>
        <taxon>Haliscomenobacter</taxon>
    </lineage>
</organism>
<dbReference type="InterPro" id="IPR004113">
    <property type="entry name" value="FAD-bd_oxidored_4_C"/>
</dbReference>
<dbReference type="InterPro" id="IPR016166">
    <property type="entry name" value="FAD-bd_PCMH"/>
</dbReference>
<dbReference type="Gene3D" id="3.30.70.2190">
    <property type="match status" value="1"/>
</dbReference>
<dbReference type="PROSITE" id="PS51379">
    <property type="entry name" value="4FE4S_FER_2"/>
    <property type="match status" value="1"/>
</dbReference>
<gene>
    <name evidence="7" type="ordered locus">Halhy_2202</name>
</gene>
<keyword evidence="3" id="KW-0274">FAD</keyword>
<dbReference type="HOGENOM" id="CLU_010756_0_0_10"/>
<dbReference type="PANTHER" id="PTHR11748:SF119">
    <property type="entry name" value="D-2-HYDROXYGLUTARATE DEHYDROGENASE"/>
    <property type="match status" value="1"/>
</dbReference>
<evidence type="ECO:0000256" key="1">
    <source>
        <dbReference type="ARBA" id="ARBA00001974"/>
    </source>
</evidence>
<dbReference type="AlphaFoldDB" id="F4KT14"/>
<evidence type="ECO:0000259" key="5">
    <source>
        <dbReference type="PROSITE" id="PS51379"/>
    </source>
</evidence>
<dbReference type="GO" id="GO:1903457">
    <property type="term" value="P:lactate catabolic process"/>
    <property type="evidence" value="ECO:0007669"/>
    <property type="project" value="TreeGrafter"/>
</dbReference>
<dbReference type="GO" id="GO:0071949">
    <property type="term" value="F:FAD binding"/>
    <property type="evidence" value="ECO:0007669"/>
    <property type="project" value="InterPro"/>
</dbReference>
<dbReference type="SUPFAM" id="SSF56176">
    <property type="entry name" value="FAD-binding/transporter-associated domain-like"/>
    <property type="match status" value="1"/>
</dbReference>
<dbReference type="SUPFAM" id="SSF46548">
    <property type="entry name" value="alpha-helical ferredoxin"/>
    <property type="match status" value="1"/>
</dbReference>
<dbReference type="InterPro" id="IPR036318">
    <property type="entry name" value="FAD-bd_PCMH-like_sf"/>
</dbReference>
<dbReference type="InterPro" id="IPR016169">
    <property type="entry name" value="FAD-bd_PCMH_sub2"/>
</dbReference>
<dbReference type="PANTHER" id="PTHR11748">
    <property type="entry name" value="D-LACTATE DEHYDROGENASE"/>
    <property type="match status" value="1"/>
</dbReference>
<comment type="cofactor">
    <cofactor evidence="1">
        <name>FAD</name>
        <dbReference type="ChEBI" id="CHEBI:57692"/>
    </cofactor>
</comment>
<dbReference type="Gene3D" id="1.10.45.10">
    <property type="entry name" value="Vanillyl-alcohol Oxidase, Chain A, domain 4"/>
    <property type="match status" value="1"/>
</dbReference>
<keyword evidence="8" id="KW-1185">Reference proteome</keyword>
<evidence type="ECO:0000256" key="2">
    <source>
        <dbReference type="ARBA" id="ARBA00022630"/>
    </source>
</evidence>
<evidence type="ECO:0000313" key="8">
    <source>
        <dbReference type="Proteomes" id="UP000008461"/>
    </source>
</evidence>
<dbReference type="InterPro" id="IPR016164">
    <property type="entry name" value="FAD-linked_Oxase-like_C"/>
</dbReference>
<dbReference type="Pfam" id="PF01565">
    <property type="entry name" value="FAD_binding_4"/>
    <property type="match status" value="1"/>
</dbReference>
<evidence type="ECO:0000256" key="3">
    <source>
        <dbReference type="ARBA" id="ARBA00022827"/>
    </source>
</evidence>
<evidence type="ECO:0000256" key="4">
    <source>
        <dbReference type="ARBA" id="ARBA00023002"/>
    </source>
</evidence>
<protein>
    <submittedName>
        <fullName evidence="7">D-lactate dehydrogenase (Cytochrome)</fullName>
        <ecNumber evidence="7">1.1.2.4</ecNumber>
    </submittedName>
</protein>
<keyword evidence="4 7" id="KW-0560">Oxidoreductase</keyword>
<dbReference type="STRING" id="760192.Halhy_2202"/>
<dbReference type="InterPro" id="IPR016171">
    <property type="entry name" value="Vanillyl_alc_oxidase_C-sub2"/>
</dbReference>
<dbReference type="PROSITE" id="PS51387">
    <property type="entry name" value="FAD_PCMH"/>
    <property type="match status" value="1"/>
</dbReference>
<sequence>MHQALAQLATQLEGELHYDSLLRALYATDGSIYKAYPLAVALPSSIADLKKLINFARQNHTSLIPRTAGTSLAGQCVGEGIVVDVSKHFTKILEVNVEEQTVRLQPGVIRDELNRHLQPYGLYFGPNTSTANRCMLGGMVGNNSCGTTSIVYGSTRDHVIELHAVLSDGSEAVFGPLSAAELEAKLQLDTLEGQLYRHMLAELSPAEVREEIRTQYPKPSIHRRNTGYAIDLLLRQQPFDPEGKPFNFATMICGSEGTLALVTEIKLQLDPLPDPVDVVVAPHFDNLNESMRAVLVAMSHQPSACELMDKSILDCTKDNIEQLKNRFFIHGDPEAVLMIEFRGKTIAEAEAKADAMIQDMREKGLGYHFPKVYSPESKSVWALRAAGFGVLSNIKSDKKPIEFVEDTAVDLPDLPAYIEEFAEVMKQFDQKVVYYAHAGAGELHLRPSVNLKTAEGVAEMRAIAEASAHLVKKYGGSLSGEHGDGRVRGEFIPIMVGEKNYQILRRIKETWDPAHIFNPGKIVDAPPMDTSLRHEADKPEPHIDTIFDYSDPGSLLEAVEKCNGSGDCRKSSFSGGTMCPSYMATLNEKDTTRARANALREFLTMNTKANPFNHPEIYEAMDLCLSCKGCKSECPSSVDMATLKAEFLYHYQRANGVPLRSRVFGNIGKINKLAALTPGLSNAALGSTTIGGLIKRILGVAPERSLPPVGRSLRSWWNREGKKIAVTGAHKGKVYVFCDEFTNYNDPTIGQTAIKLLLRLGYQVEMPMHPDSGRAYFSKGLLREARALAQANVALFKPLLSAETPLIGIEPSAILGFRDEYPRLVAPADRSIATALGQHVFLLESFLVREAQAGRISAEDFTTAPKKVKVHAHCHQKAIVGAEATAQILALPRNYSVELIPSGCCGMAGSFGYEKEHYEVSMQVGELVLFPAVRAAVAEEIIAAPGTSCRHQILDGTGKKALHPAEVLWAALG</sequence>
<dbReference type="GO" id="GO:0004458">
    <property type="term" value="F:D-lactate dehydrogenase (cytochrome) activity"/>
    <property type="evidence" value="ECO:0007669"/>
    <property type="project" value="UniProtKB-EC"/>
</dbReference>
<proteinExistence type="predicted"/>
<accession>F4KT14</accession>
<dbReference type="Gene3D" id="3.30.70.2740">
    <property type="match status" value="1"/>
</dbReference>
<dbReference type="Pfam" id="PF02913">
    <property type="entry name" value="FAD-oxidase_C"/>
    <property type="match status" value="1"/>
</dbReference>
<dbReference type="InterPro" id="IPR017896">
    <property type="entry name" value="4Fe4S_Fe-S-bd"/>
</dbReference>
<dbReference type="EC" id="1.1.2.4" evidence="7"/>
<dbReference type="Pfam" id="PF13534">
    <property type="entry name" value="Fer4_17"/>
    <property type="match status" value="1"/>
</dbReference>
<dbReference type="Gene3D" id="3.30.465.10">
    <property type="match status" value="1"/>
</dbReference>
<dbReference type="OrthoDB" id="9767256at2"/>
<dbReference type="GO" id="GO:0008720">
    <property type="term" value="F:D-lactate dehydrogenase (NAD+) activity"/>
    <property type="evidence" value="ECO:0007669"/>
    <property type="project" value="TreeGrafter"/>
</dbReference>
<reference evidence="7 8" key="1">
    <citation type="journal article" date="2011" name="Stand. Genomic Sci.">
        <title>Complete genome sequence of Haliscomenobacter hydrossis type strain (O).</title>
        <authorList>
            <consortium name="US DOE Joint Genome Institute (JGI-PGF)"/>
            <person name="Daligault H."/>
            <person name="Lapidus A."/>
            <person name="Zeytun A."/>
            <person name="Nolan M."/>
            <person name="Lucas S."/>
            <person name="Del Rio T.G."/>
            <person name="Tice H."/>
            <person name="Cheng J.F."/>
            <person name="Tapia R."/>
            <person name="Han C."/>
            <person name="Goodwin L."/>
            <person name="Pitluck S."/>
            <person name="Liolios K."/>
            <person name="Pagani I."/>
            <person name="Ivanova N."/>
            <person name="Huntemann M."/>
            <person name="Mavromatis K."/>
            <person name="Mikhailova N."/>
            <person name="Pati A."/>
            <person name="Chen A."/>
            <person name="Palaniappan K."/>
            <person name="Land M."/>
            <person name="Hauser L."/>
            <person name="Brambilla E.M."/>
            <person name="Rohde M."/>
            <person name="Verbarg S."/>
            <person name="Goker M."/>
            <person name="Bristow J."/>
            <person name="Eisen J.A."/>
            <person name="Markowitz V."/>
            <person name="Hugenholtz P."/>
            <person name="Kyrpides N.C."/>
            <person name="Klenk H.P."/>
            <person name="Woyke T."/>
        </authorList>
    </citation>
    <scope>NUCLEOTIDE SEQUENCE [LARGE SCALE GENOMIC DNA]</scope>
    <source>
        <strain evidence="8">ATCC 27775 / DSM 1100 / LMG 10767 / O</strain>
    </source>
</reference>
<evidence type="ECO:0000259" key="6">
    <source>
        <dbReference type="PROSITE" id="PS51387"/>
    </source>
</evidence>
<feature type="domain" description="FAD-binding PCMH-type" evidence="6">
    <location>
        <begin position="33"/>
        <end position="272"/>
    </location>
</feature>
<dbReference type="Proteomes" id="UP000008461">
    <property type="component" value="Chromosome"/>
</dbReference>
<reference key="2">
    <citation type="submission" date="2011-04" db="EMBL/GenBank/DDBJ databases">
        <title>Complete sequence of chromosome of Haliscomenobacter hydrossis DSM 1100.</title>
        <authorList>
            <consortium name="US DOE Joint Genome Institute (JGI-PGF)"/>
            <person name="Lucas S."/>
            <person name="Han J."/>
            <person name="Lapidus A."/>
            <person name="Bruce D."/>
            <person name="Goodwin L."/>
            <person name="Pitluck S."/>
            <person name="Peters L."/>
            <person name="Kyrpides N."/>
            <person name="Mavromatis K."/>
            <person name="Ivanova N."/>
            <person name="Ovchinnikova G."/>
            <person name="Pagani I."/>
            <person name="Daligault H."/>
            <person name="Detter J.C."/>
            <person name="Han C."/>
            <person name="Land M."/>
            <person name="Hauser L."/>
            <person name="Markowitz V."/>
            <person name="Cheng J.-F."/>
            <person name="Hugenholtz P."/>
            <person name="Woyke T."/>
            <person name="Wu D."/>
            <person name="Verbarg S."/>
            <person name="Frueling A."/>
            <person name="Brambilla E."/>
            <person name="Klenk H.-P."/>
            <person name="Eisen J.A."/>
        </authorList>
    </citation>
    <scope>NUCLEOTIDE SEQUENCE</scope>
    <source>
        <strain>DSM 1100</strain>
    </source>
</reference>
<dbReference type="eggNOG" id="COG0247">
    <property type="taxonomic scope" value="Bacteria"/>
</dbReference>
<evidence type="ECO:0000313" key="7">
    <source>
        <dbReference type="EMBL" id="AEE50084.1"/>
    </source>
</evidence>
<dbReference type="eggNOG" id="COG0277">
    <property type="taxonomic scope" value="Bacteria"/>
</dbReference>
<dbReference type="EMBL" id="CP002691">
    <property type="protein sequence ID" value="AEE50084.1"/>
    <property type="molecule type" value="Genomic_DNA"/>
</dbReference>